<evidence type="ECO:0000313" key="10">
    <source>
        <dbReference type="Proteomes" id="UP001319121"/>
    </source>
</evidence>
<dbReference type="Proteomes" id="UP001319121">
    <property type="component" value="Chromosome"/>
</dbReference>
<feature type="domain" description="EcxA zinc-binding" evidence="8">
    <location>
        <begin position="123"/>
        <end position="239"/>
    </location>
</feature>
<feature type="transmembrane region" description="Helical" evidence="6">
    <location>
        <begin position="247"/>
        <end position="266"/>
    </location>
</feature>
<evidence type="ECO:0000256" key="2">
    <source>
        <dbReference type="ARBA" id="ARBA00022475"/>
    </source>
</evidence>
<feature type="domain" description="Polysaccharide chain length determinant N-terminal" evidence="7">
    <location>
        <begin position="9"/>
        <end position="63"/>
    </location>
</feature>
<keyword evidence="4 6" id="KW-1133">Transmembrane helix</keyword>
<dbReference type="Pfam" id="PF16313">
    <property type="entry name" value="DUF4953"/>
    <property type="match status" value="1"/>
</dbReference>
<evidence type="ECO:0000256" key="6">
    <source>
        <dbReference type="SAM" id="Phobius"/>
    </source>
</evidence>
<evidence type="ECO:0000259" key="7">
    <source>
        <dbReference type="Pfam" id="PF02706"/>
    </source>
</evidence>
<dbReference type="EMBL" id="AP019536">
    <property type="protein sequence ID" value="BBJ00632.1"/>
    <property type="molecule type" value="Genomic_DNA"/>
</dbReference>
<dbReference type="KEGG" id="fku:FGKAn22_23240"/>
<dbReference type="InterPro" id="IPR003856">
    <property type="entry name" value="LPS_length_determ_N"/>
</dbReference>
<accession>A0AAN1T1K9</accession>
<evidence type="ECO:0000256" key="3">
    <source>
        <dbReference type="ARBA" id="ARBA00022692"/>
    </source>
</evidence>
<name>A0AAN1T1K9_9PROT</name>
<dbReference type="RefSeq" id="WP_212785856.1">
    <property type="nucleotide sequence ID" value="NZ_AP019536.1"/>
</dbReference>
<dbReference type="PANTHER" id="PTHR32309">
    <property type="entry name" value="TYROSINE-PROTEIN KINASE"/>
    <property type="match status" value="1"/>
</dbReference>
<evidence type="ECO:0000313" key="9">
    <source>
        <dbReference type="EMBL" id="BBJ00632.1"/>
    </source>
</evidence>
<dbReference type="InterPro" id="IPR050445">
    <property type="entry name" value="Bact_polysacc_biosynth/exp"/>
</dbReference>
<dbReference type="Pfam" id="PF02706">
    <property type="entry name" value="Wzz"/>
    <property type="match status" value="1"/>
</dbReference>
<feature type="transmembrane region" description="Helical" evidence="6">
    <location>
        <begin position="26"/>
        <end position="46"/>
    </location>
</feature>
<dbReference type="PANTHER" id="PTHR32309:SF13">
    <property type="entry name" value="FERRIC ENTEROBACTIN TRANSPORT PROTEIN FEPE"/>
    <property type="match status" value="1"/>
</dbReference>
<evidence type="ECO:0000256" key="1">
    <source>
        <dbReference type="ARBA" id="ARBA00004651"/>
    </source>
</evidence>
<evidence type="ECO:0000256" key="4">
    <source>
        <dbReference type="ARBA" id="ARBA00022989"/>
    </source>
</evidence>
<keyword evidence="2" id="KW-1003">Cell membrane</keyword>
<evidence type="ECO:0000256" key="5">
    <source>
        <dbReference type="ARBA" id="ARBA00023136"/>
    </source>
</evidence>
<gene>
    <name evidence="9" type="ORF">FGKAn22_23240</name>
</gene>
<organism evidence="9 10">
    <name type="scientific">Ferrigenium kumadai</name>
    <dbReference type="NCBI Taxonomy" id="1682490"/>
    <lineage>
        <taxon>Bacteria</taxon>
        <taxon>Pseudomonadati</taxon>
        <taxon>Pseudomonadota</taxon>
        <taxon>Betaproteobacteria</taxon>
        <taxon>Nitrosomonadales</taxon>
        <taxon>Gallionellaceae</taxon>
        <taxon>Ferrigenium</taxon>
    </lineage>
</organism>
<evidence type="ECO:0008006" key="11">
    <source>
        <dbReference type="Google" id="ProtNLM"/>
    </source>
</evidence>
<dbReference type="GO" id="GO:0005886">
    <property type="term" value="C:plasma membrane"/>
    <property type="evidence" value="ECO:0007669"/>
    <property type="project" value="UniProtKB-SubCell"/>
</dbReference>
<dbReference type="InterPro" id="IPR032534">
    <property type="entry name" value="EcxA_zinc-bd"/>
</dbReference>
<keyword evidence="3 6" id="KW-0812">Transmembrane</keyword>
<dbReference type="AlphaFoldDB" id="A0AAN1T1K9"/>
<protein>
    <recommendedName>
        <fullName evidence="11">Polysaccharide chain length determinant N-terminal domain-containing protein</fullName>
    </recommendedName>
</protein>
<reference evidence="9 10" key="1">
    <citation type="submission" date="2019-03" db="EMBL/GenBank/DDBJ databases">
        <title>Complete genome sequence of Ferrigenium kumadai strain An22, a microaerophilic iron-oxidizing bacterium isolated from a paddy field soil.</title>
        <authorList>
            <person name="Watanabe T."/>
            <person name="Asakawa S."/>
        </authorList>
    </citation>
    <scope>NUCLEOTIDE SEQUENCE [LARGE SCALE GENOMIC DNA]</scope>
    <source>
        <strain evidence="9 10">An22</strain>
    </source>
</reference>
<evidence type="ECO:0000259" key="8">
    <source>
        <dbReference type="Pfam" id="PF16313"/>
    </source>
</evidence>
<proteinExistence type="predicted"/>
<sequence length="279" mass="31032">MTQAAEEFEISLNDIWQTIKRYKQTILIAPVVCGIAAYVLVSFVMAPKWEASAIFRIGQIGGEKTIESAGSVMARMQHPTFAADVMSRTKLASADLRDAKNLYEDSLKVKKIDNEDLVELKVWGYSPETARALAANSVSYLQEIENDKLTGSVASIKAQLQHVDEEIQKIVLERDFMKKQLHGDRNWNSYTATIAATVLEDESKQLRDLEQRKHELTEQLRPYATYATKVIGGVWVSERPVSPKRSAIVGMALLLGLFGGLAIAFVHNALSKSNVDSKC</sequence>
<comment type="subcellular location">
    <subcellularLocation>
        <location evidence="1">Cell membrane</location>
        <topology evidence="1">Multi-pass membrane protein</topology>
    </subcellularLocation>
</comment>
<keyword evidence="5 6" id="KW-0472">Membrane</keyword>
<dbReference type="GO" id="GO:0004713">
    <property type="term" value="F:protein tyrosine kinase activity"/>
    <property type="evidence" value="ECO:0007669"/>
    <property type="project" value="TreeGrafter"/>
</dbReference>
<keyword evidence="10" id="KW-1185">Reference proteome</keyword>